<dbReference type="PROSITE" id="PS50850">
    <property type="entry name" value="MFS"/>
    <property type="match status" value="1"/>
</dbReference>
<dbReference type="OMA" id="LRHRQAW"/>
<feature type="transmembrane region" description="Helical" evidence="6">
    <location>
        <begin position="280"/>
        <end position="300"/>
    </location>
</feature>
<dbReference type="Proteomes" id="UP000825935">
    <property type="component" value="Chromosome 34"/>
</dbReference>
<evidence type="ECO:0000256" key="2">
    <source>
        <dbReference type="ARBA" id="ARBA00022692"/>
    </source>
</evidence>
<feature type="transmembrane region" description="Helical" evidence="6">
    <location>
        <begin position="312"/>
        <end position="336"/>
    </location>
</feature>
<comment type="similarity">
    <text evidence="5">Belongs to the major facilitator superfamily. Sodium/anion cotransporter (TC 2.A.1.14) family.</text>
</comment>
<keyword evidence="9" id="KW-1185">Reference proteome</keyword>
<evidence type="ECO:0000313" key="9">
    <source>
        <dbReference type="Proteomes" id="UP000825935"/>
    </source>
</evidence>
<dbReference type="PANTHER" id="PTHR11662">
    <property type="entry name" value="SOLUTE CARRIER FAMILY 17"/>
    <property type="match status" value="1"/>
</dbReference>
<feature type="transmembrane region" description="Helical" evidence="6">
    <location>
        <begin position="79"/>
        <end position="105"/>
    </location>
</feature>
<gene>
    <name evidence="8" type="ORF">KP509_34G056600</name>
</gene>
<feature type="transmembrane region" description="Helical" evidence="6">
    <location>
        <begin position="255"/>
        <end position="274"/>
    </location>
</feature>
<accession>A0A8T2QLF9</accession>
<dbReference type="GO" id="GO:0009536">
    <property type="term" value="C:plastid"/>
    <property type="evidence" value="ECO:0007669"/>
    <property type="project" value="TreeGrafter"/>
</dbReference>
<name>A0A8T2QLF9_CERRI</name>
<dbReference type="GO" id="GO:0016020">
    <property type="term" value="C:membrane"/>
    <property type="evidence" value="ECO:0007669"/>
    <property type="project" value="UniProtKB-SubCell"/>
</dbReference>
<dbReference type="EMBL" id="CM035439">
    <property type="protein sequence ID" value="KAH7284498.1"/>
    <property type="molecule type" value="Genomic_DNA"/>
</dbReference>
<protein>
    <recommendedName>
        <fullName evidence="7">Major facilitator superfamily (MFS) profile domain-containing protein</fullName>
    </recommendedName>
</protein>
<evidence type="ECO:0000256" key="4">
    <source>
        <dbReference type="ARBA" id="ARBA00023136"/>
    </source>
</evidence>
<dbReference type="GO" id="GO:0005315">
    <property type="term" value="F:phosphate transmembrane transporter activity"/>
    <property type="evidence" value="ECO:0007669"/>
    <property type="project" value="TreeGrafter"/>
</dbReference>
<dbReference type="InterPro" id="IPR050382">
    <property type="entry name" value="MFS_Na/Anion_cotransporter"/>
</dbReference>
<feature type="transmembrane region" description="Helical" evidence="6">
    <location>
        <begin position="342"/>
        <end position="362"/>
    </location>
</feature>
<comment type="subcellular location">
    <subcellularLocation>
        <location evidence="1">Membrane</location>
        <topology evidence="1">Multi-pass membrane protein</topology>
    </subcellularLocation>
</comment>
<dbReference type="AlphaFoldDB" id="A0A8T2QLF9"/>
<feature type="transmembrane region" description="Helical" evidence="6">
    <location>
        <begin position="19"/>
        <end position="38"/>
    </location>
</feature>
<feature type="transmembrane region" description="Helical" evidence="6">
    <location>
        <begin position="182"/>
        <end position="202"/>
    </location>
</feature>
<dbReference type="InterPro" id="IPR020846">
    <property type="entry name" value="MFS_dom"/>
</dbReference>
<sequence>MLSPIVGGALVDHYGGKTVMAYGLALWSLATYLTPLAAKQSLWMLFGVRMLMGIAEGVAMPCMNNVVSRWFPRSERARAIGVTMAGFHLGSVIGLVATPLFIGIWGVDMPFLVFGLAGFLSLYLWMSFVSNDPQDHPFIKKSELHYIQNSRVGVVKGVLMPKNSGKEALLSLSLLLRKLPSWAVIVANFTNNWGYFVLLSWMPVYFNRVYSVNLKQASWFSAIPWTMMAALGCVAGSCSDFLIDAGLNVTTVRKIMQSIGFIGPALALIAVNASPNAAVAAIWLTVAIGMSSFSQAGFLVNFQEIAPGQAGLLQGVSNTVGTMGAIVSTIGIGYFVQWLGSFQAFLTLTAAIYAISTVFWIFSASGERVI</sequence>
<organism evidence="8 9">
    <name type="scientific">Ceratopteris richardii</name>
    <name type="common">Triangle waterfern</name>
    <dbReference type="NCBI Taxonomy" id="49495"/>
    <lineage>
        <taxon>Eukaryota</taxon>
        <taxon>Viridiplantae</taxon>
        <taxon>Streptophyta</taxon>
        <taxon>Embryophyta</taxon>
        <taxon>Tracheophyta</taxon>
        <taxon>Polypodiopsida</taxon>
        <taxon>Polypodiidae</taxon>
        <taxon>Polypodiales</taxon>
        <taxon>Pteridineae</taxon>
        <taxon>Pteridaceae</taxon>
        <taxon>Parkerioideae</taxon>
        <taxon>Ceratopteris</taxon>
    </lineage>
</organism>
<feature type="transmembrane region" description="Helical" evidence="6">
    <location>
        <begin position="44"/>
        <end position="67"/>
    </location>
</feature>
<reference evidence="8" key="1">
    <citation type="submission" date="2021-08" db="EMBL/GenBank/DDBJ databases">
        <title>WGS assembly of Ceratopteris richardii.</title>
        <authorList>
            <person name="Marchant D.B."/>
            <person name="Chen G."/>
            <person name="Jenkins J."/>
            <person name="Shu S."/>
            <person name="Leebens-Mack J."/>
            <person name="Grimwood J."/>
            <person name="Schmutz J."/>
            <person name="Soltis P."/>
            <person name="Soltis D."/>
            <person name="Chen Z.-H."/>
        </authorList>
    </citation>
    <scope>NUCLEOTIDE SEQUENCE</scope>
    <source>
        <strain evidence="8">Whitten #5841</strain>
        <tissue evidence="8">Leaf</tissue>
    </source>
</reference>
<keyword evidence="2 6" id="KW-0812">Transmembrane</keyword>
<dbReference type="Pfam" id="PF07690">
    <property type="entry name" value="MFS_1"/>
    <property type="match status" value="1"/>
</dbReference>
<evidence type="ECO:0000256" key="1">
    <source>
        <dbReference type="ARBA" id="ARBA00004141"/>
    </source>
</evidence>
<dbReference type="PANTHER" id="PTHR11662:SF399">
    <property type="entry name" value="FI19708P1-RELATED"/>
    <property type="match status" value="1"/>
</dbReference>
<keyword evidence="3 6" id="KW-1133">Transmembrane helix</keyword>
<keyword evidence="4 6" id="KW-0472">Membrane</keyword>
<dbReference type="FunFam" id="1.20.1250.20:FF:000058">
    <property type="entry name" value="ascorbate transporter, chloroplastic isoform X1"/>
    <property type="match status" value="1"/>
</dbReference>
<evidence type="ECO:0000259" key="7">
    <source>
        <dbReference type="PROSITE" id="PS50850"/>
    </source>
</evidence>
<dbReference type="InterPro" id="IPR036259">
    <property type="entry name" value="MFS_trans_sf"/>
</dbReference>
<dbReference type="SUPFAM" id="SSF103473">
    <property type="entry name" value="MFS general substrate transporter"/>
    <property type="match status" value="1"/>
</dbReference>
<dbReference type="Gene3D" id="1.20.1250.20">
    <property type="entry name" value="MFS general substrate transporter like domains"/>
    <property type="match status" value="2"/>
</dbReference>
<comment type="caution">
    <text evidence="8">The sequence shown here is derived from an EMBL/GenBank/DDBJ whole genome shotgun (WGS) entry which is preliminary data.</text>
</comment>
<evidence type="ECO:0000313" key="8">
    <source>
        <dbReference type="EMBL" id="KAH7284498.1"/>
    </source>
</evidence>
<evidence type="ECO:0000256" key="5">
    <source>
        <dbReference type="ARBA" id="ARBA00024362"/>
    </source>
</evidence>
<dbReference type="InterPro" id="IPR011701">
    <property type="entry name" value="MFS"/>
</dbReference>
<evidence type="ECO:0000256" key="3">
    <source>
        <dbReference type="ARBA" id="ARBA00022989"/>
    </source>
</evidence>
<dbReference type="OrthoDB" id="2250022at2759"/>
<feature type="transmembrane region" description="Helical" evidence="6">
    <location>
        <begin position="222"/>
        <end position="243"/>
    </location>
</feature>
<feature type="domain" description="Major facilitator superfamily (MFS) profile" evidence="7">
    <location>
        <begin position="1"/>
        <end position="368"/>
    </location>
</feature>
<evidence type="ECO:0000256" key="6">
    <source>
        <dbReference type="SAM" id="Phobius"/>
    </source>
</evidence>
<feature type="transmembrane region" description="Helical" evidence="6">
    <location>
        <begin position="111"/>
        <end position="131"/>
    </location>
</feature>
<proteinExistence type="inferred from homology"/>